<comment type="caution">
    <text evidence="1">The sequence shown here is derived from an EMBL/GenBank/DDBJ whole genome shotgun (WGS) entry which is preliminary data.</text>
</comment>
<keyword evidence="2" id="KW-1185">Reference proteome</keyword>
<dbReference type="EMBL" id="JBHRTO010000001">
    <property type="protein sequence ID" value="MFC3180459.1"/>
    <property type="molecule type" value="Genomic_DNA"/>
</dbReference>
<evidence type="ECO:0000313" key="2">
    <source>
        <dbReference type="Proteomes" id="UP001595547"/>
    </source>
</evidence>
<protein>
    <submittedName>
        <fullName evidence="1">DUF2190 family protein</fullName>
    </submittedName>
</protein>
<sequence>MKNYVQAGNTITVPAPYAVASGAGAKVGAIIGIAQHSAVITDPVLLSREGVFTVAKVSAQAWAVGDKIYWDDAAKNFTTTSSANTLVGTALAIAVNPTATGVVLLDGCVR</sequence>
<dbReference type="RefSeq" id="WP_380072083.1">
    <property type="nucleotide sequence ID" value="NZ_JBHRTO010000001.1"/>
</dbReference>
<proteinExistence type="predicted"/>
<dbReference type="Proteomes" id="UP001595547">
    <property type="component" value="Unassembled WGS sequence"/>
</dbReference>
<organism evidence="1 2">
    <name type="scientific">Cypionkella sinensis</name>
    <dbReference type="NCBI Taxonomy" id="1756043"/>
    <lineage>
        <taxon>Bacteria</taxon>
        <taxon>Pseudomonadati</taxon>
        <taxon>Pseudomonadota</taxon>
        <taxon>Alphaproteobacteria</taxon>
        <taxon>Rhodobacterales</taxon>
        <taxon>Paracoccaceae</taxon>
        <taxon>Cypionkella</taxon>
    </lineage>
</organism>
<name>A0ABV7J0L1_9RHOB</name>
<gene>
    <name evidence="1" type="ORF">ACFOGH_05625</name>
</gene>
<dbReference type="PIRSF" id="PIRSF030771">
    <property type="entry name" value="UCP030771"/>
    <property type="match status" value="1"/>
</dbReference>
<dbReference type="Pfam" id="PF09956">
    <property type="entry name" value="Phage_cement_2"/>
    <property type="match status" value="1"/>
</dbReference>
<dbReference type="InterPro" id="IPR011231">
    <property type="entry name" value="Phage_VT1-Sakai_H0018"/>
</dbReference>
<evidence type="ECO:0000313" key="1">
    <source>
        <dbReference type="EMBL" id="MFC3180459.1"/>
    </source>
</evidence>
<reference evidence="2" key="1">
    <citation type="journal article" date="2019" name="Int. J. Syst. Evol. Microbiol.">
        <title>The Global Catalogue of Microorganisms (GCM) 10K type strain sequencing project: providing services to taxonomists for standard genome sequencing and annotation.</title>
        <authorList>
            <consortium name="The Broad Institute Genomics Platform"/>
            <consortium name="The Broad Institute Genome Sequencing Center for Infectious Disease"/>
            <person name="Wu L."/>
            <person name="Ma J."/>
        </authorList>
    </citation>
    <scope>NUCLEOTIDE SEQUENCE [LARGE SCALE GENOMIC DNA]</scope>
    <source>
        <strain evidence="2">KCTC 52039</strain>
    </source>
</reference>
<accession>A0ABV7J0L1</accession>